<keyword evidence="1" id="KW-0560">Oxidoreductase</keyword>
<evidence type="ECO:0000256" key="1">
    <source>
        <dbReference type="RuleBase" id="RU003682"/>
    </source>
</evidence>
<accession>A0A165NT84</accession>
<dbReference type="FunCoup" id="A0A165NT84">
    <property type="interactions" value="12"/>
</dbReference>
<dbReference type="PROSITE" id="PS51471">
    <property type="entry name" value="FE2OG_OXY"/>
    <property type="match status" value="1"/>
</dbReference>
<organism evidence="3 4">
    <name type="scientific">Exidia glandulosa HHB12029</name>
    <dbReference type="NCBI Taxonomy" id="1314781"/>
    <lineage>
        <taxon>Eukaryota</taxon>
        <taxon>Fungi</taxon>
        <taxon>Dikarya</taxon>
        <taxon>Basidiomycota</taxon>
        <taxon>Agaricomycotina</taxon>
        <taxon>Agaricomycetes</taxon>
        <taxon>Auriculariales</taxon>
        <taxon>Exidiaceae</taxon>
        <taxon>Exidia</taxon>
    </lineage>
</organism>
<dbReference type="SUPFAM" id="SSF51197">
    <property type="entry name" value="Clavaminate synthase-like"/>
    <property type="match status" value="1"/>
</dbReference>
<dbReference type="InterPro" id="IPR027443">
    <property type="entry name" value="IPNS-like_sf"/>
</dbReference>
<dbReference type="AlphaFoldDB" id="A0A165NT84"/>
<protein>
    <submittedName>
        <fullName evidence="3">Clavaminate synthase-like protein</fullName>
    </submittedName>
</protein>
<dbReference type="Pfam" id="PF03171">
    <property type="entry name" value="2OG-FeII_Oxy"/>
    <property type="match status" value="1"/>
</dbReference>
<keyword evidence="1" id="KW-0479">Metal-binding</keyword>
<dbReference type="PANTHER" id="PTHR47990">
    <property type="entry name" value="2-OXOGLUTARATE (2OG) AND FE(II)-DEPENDENT OXYGENASE SUPERFAMILY PROTEIN-RELATED"/>
    <property type="match status" value="1"/>
</dbReference>
<dbReference type="InterPro" id="IPR050231">
    <property type="entry name" value="Iron_ascorbate_oxido_reductase"/>
</dbReference>
<dbReference type="Proteomes" id="UP000077266">
    <property type="component" value="Unassembled WGS sequence"/>
</dbReference>
<dbReference type="Pfam" id="PF14226">
    <property type="entry name" value="DIOX_N"/>
    <property type="match status" value="1"/>
</dbReference>
<dbReference type="InterPro" id="IPR044861">
    <property type="entry name" value="IPNS-like_FE2OG_OXY"/>
</dbReference>
<keyword evidence="1" id="KW-0408">Iron</keyword>
<reference evidence="3 4" key="1">
    <citation type="journal article" date="2016" name="Mol. Biol. Evol.">
        <title>Comparative Genomics of Early-Diverging Mushroom-Forming Fungi Provides Insights into the Origins of Lignocellulose Decay Capabilities.</title>
        <authorList>
            <person name="Nagy L.G."/>
            <person name="Riley R."/>
            <person name="Tritt A."/>
            <person name="Adam C."/>
            <person name="Daum C."/>
            <person name="Floudas D."/>
            <person name="Sun H."/>
            <person name="Yadav J.S."/>
            <person name="Pangilinan J."/>
            <person name="Larsson K.H."/>
            <person name="Matsuura K."/>
            <person name="Barry K."/>
            <person name="Labutti K."/>
            <person name="Kuo R."/>
            <person name="Ohm R.A."/>
            <person name="Bhattacharya S.S."/>
            <person name="Shirouzu T."/>
            <person name="Yoshinaga Y."/>
            <person name="Martin F.M."/>
            <person name="Grigoriev I.V."/>
            <person name="Hibbett D.S."/>
        </authorList>
    </citation>
    <scope>NUCLEOTIDE SEQUENCE [LARGE SCALE GENOMIC DNA]</scope>
    <source>
        <strain evidence="3 4">HHB12029</strain>
    </source>
</reference>
<gene>
    <name evidence="3" type="ORF">EXIGLDRAFT_738549</name>
</gene>
<dbReference type="EMBL" id="KV425895">
    <property type="protein sequence ID" value="KZW01187.1"/>
    <property type="molecule type" value="Genomic_DNA"/>
</dbReference>
<dbReference type="GO" id="GO:0046872">
    <property type="term" value="F:metal ion binding"/>
    <property type="evidence" value="ECO:0007669"/>
    <property type="project" value="UniProtKB-KW"/>
</dbReference>
<proteinExistence type="inferred from homology"/>
<dbReference type="InterPro" id="IPR005123">
    <property type="entry name" value="Oxoglu/Fe-dep_dioxygenase_dom"/>
</dbReference>
<sequence length="340" mass="37666">MMHATPSIPVVDFGPWHSAPAQRQAIGDALAAACREYGFVYIVNHGVPDALVDEIFAVSHRLFGLEPQQKRLAPHPPGYAVHRGYSWPGLEKVSNVYGHGADVDKLRQVEDCKESYEVGSEGNEAQPNVWLPENVLPGFRDFTTSFYWTCHKVSIEIITALALGIGLDTAEPLLSHHSGHGNQLRLLHYPPVQAELVREGKVARMPAHCDWGTVTMLFQDACGGLQVEDPHKPGSFIDASPIKGALCLNVGDVLMRWSNDHLKSTLHRVALPPADRVMNEAGNSDHTPPRYSVVYFVCPDAESVIQCLPSCQSAENPPKYTPIQWEEYRLMRGSTQYEVK</sequence>
<dbReference type="PRINTS" id="PR00682">
    <property type="entry name" value="IPNSYNTHASE"/>
</dbReference>
<comment type="similarity">
    <text evidence="1">Belongs to the iron/ascorbate-dependent oxidoreductase family.</text>
</comment>
<dbReference type="GO" id="GO:0016491">
    <property type="term" value="F:oxidoreductase activity"/>
    <property type="evidence" value="ECO:0007669"/>
    <property type="project" value="UniProtKB-KW"/>
</dbReference>
<feature type="domain" description="Fe2OG dioxygenase" evidence="2">
    <location>
        <begin position="180"/>
        <end position="299"/>
    </location>
</feature>
<dbReference type="OrthoDB" id="288590at2759"/>
<keyword evidence="4" id="KW-1185">Reference proteome</keyword>
<dbReference type="Gene3D" id="2.60.120.330">
    <property type="entry name" value="B-lactam Antibiotic, Isopenicillin N Synthase, Chain"/>
    <property type="match status" value="1"/>
</dbReference>
<name>A0A165NT84_EXIGL</name>
<dbReference type="STRING" id="1314781.A0A165NT84"/>
<evidence type="ECO:0000259" key="2">
    <source>
        <dbReference type="PROSITE" id="PS51471"/>
    </source>
</evidence>
<dbReference type="InParanoid" id="A0A165NT84"/>
<dbReference type="InterPro" id="IPR026992">
    <property type="entry name" value="DIOX_N"/>
</dbReference>
<evidence type="ECO:0000313" key="3">
    <source>
        <dbReference type="EMBL" id="KZW01187.1"/>
    </source>
</evidence>
<evidence type="ECO:0000313" key="4">
    <source>
        <dbReference type="Proteomes" id="UP000077266"/>
    </source>
</evidence>